<dbReference type="PROSITE" id="PS51213">
    <property type="entry name" value="ELK"/>
    <property type="match status" value="1"/>
</dbReference>
<evidence type="ECO:0000256" key="1">
    <source>
        <dbReference type="PROSITE-ProRule" id="PRU00559"/>
    </source>
</evidence>
<dbReference type="EMBL" id="QGNW01001084">
    <property type="protein sequence ID" value="RVW56328.1"/>
    <property type="molecule type" value="Genomic_DNA"/>
</dbReference>
<comment type="caution">
    <text evidence="4">The sequence shown here is derived from an EMBL/GenBank/DDBJ whole genome shotgun (WGS) entry which is preliminary data.</text>
</comment>
<feature type="compositionally biased region" description="Basic and acidic residues" evidence="2">
    <location>
        <begin position="120"/>
        <end position="137"/>
    </location>
</feature>
<protein>
    <submittedName>
        <fullName evidence="4">Homeobox protein knotted-1-like 2</fullName>
    </submittedName>
</protein>
<organism evidence="4 5">
    <name type="scientific">Vitis vinifera</name>
    <name type="common">Grape</name>
    <dbReference type="NCBI Taxonomy" id="29760"/>
    <lineage>
        <taxon>Eukaryota</taxon>
        <taxon>Viridiplantae</taxon>
        <taxon>Streptophyta</taxon>
        <taxon>Embryophyta</taxon>
        <taxon>Tracheophyta</taxon>
        <taxon>Spermatophyta</taxon>
        <taxon>Magnoliopsida</taxon>
        <taxon>eudicotyledons</taxon>
        <taxon>Gunneridae</taxon>
        <taxon>Pentapetalae</taxon>
        <taxon>rosids</taxon>
        <taxon>Vitales</taxon>
        <taxon>Vitaceae</taxon>
        <taxon>Viteae</taxon>
        <taxon>Vitis</taxon>
    </lineage>
</organism>
<keyword evidence="1" id="KW-0539">Nucleus</keyword>
<evidence type="ECO:0000259" key="3">
    <source>
        <dbReference type="PROSITE" id="PS51213"/>
    </source>
</evidence>
<accession>A0A438F8R9</accession>
<dbReference type="SMART" id="SM01188">
    <property type="entry name" value="ELK"/>
    <property type="match status" value="1"/>
</dbReference>
<keyword evidence="4" id="KW-0238">DNA-binding</keyword>
<name>A0A438F8R9_VITVI</name>
<feature type="domain" description="ELK" evidence="3">
    <location>
        <begin position="71"/>
        <end position="91"/>
    </location>
</feature>
<dbReference type="AlphaFoldDB" id="A0A438F8R9"/>
<dbReference type="Pfam" id="PF03789">
    <property type="entry name" value="ELK"/>
    <property type="match status" value="1"/>
</dbReference>
<comment type="subcellular location">
    <subcellularLocation>
        <location evidence="1">Nucleus</location>
    </subcellularLocation>
</comment>
<sequence length="137" mass="15736">MTAWKAVASEEDGYPLLPIDMTNEHMMIEDDFNAYPLLPTEITCELIIRGSRQQWWETELPEIDPRAEDRELKNHLLRKYSGYLSSLKQELSKKRRKENYPKTPGRSYSIGGSYTTNGHTPHDTSDDFTGDREGGLG</sequence>
<dbReference type="GO" id="GO:0005634">
    <property type="term" value="C:nucleus"/>
    <property type="evidence" value="ECO:0007669"/>
    <property type="project" value="UniProtKB-SubCell"/>
</dbReference>
<dbReference type="GO" id="GO:0003677">
    <property type="term" value="F:DNA binding"/>
    <property type="evidence" value="ECO:0007669"/>
    <property type="project" value="UniProtKB-KW"/>
</dbReference>
<dbReference type="InterPro" id="IPR005539">
    <property type="entry name" value="ELK_dom"/>
</dbReference>
<reference evidence="4 5" key="1">
    <citation type="journal article" date="2018" name="PLoS Genet.">
        <title>Population sequencing reveals clonal diversity and ancestral inbreeding in the grapevine cultivar Chardonnay.</title>
        <authorList>
            <person name="Roach M.J."/>
            <person name="Johnson D.L."/>
            <person name="Bohlmann J."/>
            <person name="van Vuuren H.J."/>
            <person name="Jones S.J."/>
            <person name="Pretorius I.S."/>
            <person name="Schmidt S.A."/>
            <person name="Borneman A.R."/>
        </authorList>
    </citation>
    <scope>NUCLEOTIDE SEQUENCE [LARGE SCALE GENOMIC DNA]</scope>
    <source>
        <strain evidence="5">cv. Chardonnay</strain>
        <tissue evidence="4">Leaf</tissue>
    </source>
</reference>
<evidence type="ECO:0000256" key="2">
    <source>
        <dbReference type="SAM" id="MobiDB-lite"/>
    </source>
</evidence>
<gene>
    <name evidence="4" type="primary">KNAP2_2</name>
    <name evidence="4" type="ORF">CK203_101542</name>
</gene>
<evidence type="ECO:0000313" key="5">
    <source>
        <dbReference type="Proteomes" id="UP000288805"/>
    </source>
</evidence>
<feature type="region of interest" description="Disordered" evidence="2">
    <location>
        <begin position="88"/>
        <end position="137"/>
    </location>
</feature>
<keyword evidence="4" id="KW-0371">Homeobox</keyword>
<evidence type="ECO:0000313" key="4">
    <source>
        <dbReference type="EMBL" id="RVW56328.1"/>
    </source>
</evidence>
<feature type="compositionally biased region" description="Polar residues" evidence="2">
    <location>
        <begin position="110"/>
        <end position="119"/>
    </location>
</feature>
<comment type="similarity">
    <text evidence="1">Belongs to the TALE/KNOX homeobox family.</text>
</comment>
<dbReference type="Proteomes" id="UP000288805">
    <property type="component" value="Unassembled WGS sequence"/>
</dbReference>
<proteinExistence type="inferred from homology"/>